<dbReference type="STRING" id="763665.A0A2G5B2W8"/>
<evidence type="ECO:0000256" key="6">
    <source>
        <dbReference type="ARBA" id="ARBA00022833"/>
    </source>
</evidence>
<keyword evidence="11" id="KW-1185">Reference proteome</keyword>
<dbReference type="GO" id="GO:0000785">
    <property type="term" value="C:chromatin"/>
    <property type="evidence" value="ECO:0007669"/>
    <property type="project" value="TreeGrafter"/>
</dbReference>
<protein>
    <recommendedName>
        <fullName evidence="9">C2H2-type domain-containing protein</fullName>
    </recommendedName>
</protein>
<feature type="non-terminal residue" evidence="10">
    <location>
        <position position="56"/>
    </location>
</feature>
<dbReference type="OrthoDB" id="6365676at2759"/>
<dbReference type="PANTHER" id="PTHR14003:SF19">
    <property type="entry name" value="YY2 TRANSCRIPTION FACTOR"/>
    <property type="match status" value="1"/>
</dbReference>
<keyword evidence="3" id="KW-0479">Metal-binding</keyword>
<dbReference type="InterPro" id="IPR036236">
    <property type="entry name" value="Znf_C2H2_sf"/>
</dbReference>
<evidence type="ECO:0000313" key="10">
    <source>
        <dbReference type="EMBL" id="PIA13331.1"/>
    </source>
</evidence>
<evidence type="ECO:0000256" key="5">
    <source>
        <dbReference type="ARBA" id="ARBA00022771"/>
    </source>
</evidence>
<dbReference type="PROSITE" id="PS50157">
    <property type="entry name" value="ZINC_FINGER_C2H2_2"/>
    <property type="match status" value="1"/>
</dbReference>
<dbReference type="SUPFAM" id="SSF57667">
    <property type="entry name" value="beta-beta-alpha zinc fingers"/>
    <property type="match status" value="1"/>
</dbReference>
<evidence type="ECO:0000313" key="11">
    <source>
        <dbReference type="Proteomes" id="UP000242474"/>
    </source>
</evidence>
<dbReference type="EMBL" id="KZ303540">
    <property type="protein sequence ID" value="PIA13331.1"/>
    <property type="molecule type" value="Genomic_DNA"/>
</dbReference>
<evidence type="ECO:0000256" key="1">
    <source>
        <dbReference type="ARBA" id="ARBA00004123"/>
    </source>
</evidence>
<dbReference type="GO" id="GO:0005667">
    <property type="term" value="C:transcription regulator complex"/>
    <property type="evidence" value="ECO:0007669"/>
    <property type="project" value="TreeGrafter"/>
</dbReference>
<proteinExistence type="predicted"/>
<keyword evidence="5 8" id="KW-0863">Zinc-finger</keyword>
<dbReference type="InterPro" id="IPR013087">
    <property type="entry name" value="Znf_C2H2_type"/>
</dbReference>
<evidence type="ECO:0000256" key="2">
    <source>
        <dbReference type="ARBA" id="ARBA00022491"/>
    </source>
</evidence>
<evidence type="ECO:0000256" key="7">
    <source>
        <dbReference type="ARBA" id="ARBA00023242"/>
    </source>
</evidence>
<comment type="subcellular location">
    <subcellularLocation>
        <location evidence="1">Nucleus</location>
    </subcellularLocation>
</comment>
<dbReference type="Pfam" id="PF00096">
    <property type="entry name" value="zf-C2H2"/>
    <property type="match status" value="1"/>
</dbReference>
<evidence type="ECO:0000259" key="9">
    <source>
        <dbReference type="PROSITE" id="PS50157"/>
    </source>
</evidence>
<keyword evidence="2" id="KW-0678">Repressor</keyword>
<feature type="non-terminal residue" evidence="10">
    <location>
        <position position="1"/>
    </location>
</feature>
<sequence length="56" mass="6382">TGKRKYKCSFDGCGKAFTTSGHLARHQRIHTGEKNFSCLFPGCSSRFSRQDNMMQH</sequence>
<name>A0A2G5B2W8_COERN</name>
<dbReference type="Gene3D" id="3.30.160.60">
    <property type="entry name" value="Classic Zinc Finger"/>
    <property type="match status" value="2"/>
</dbReference>
<dbReference type="GO" id="GO:0008270">
    <property type="term" value="F:zinc ion binding"/>
    <property type="evidence" value="ECO:0007669"/>
    <property type="project" value="UniProtKB-KW"/>
</dbReference>
<dbReference type="PROSITE" id="PS00028">
    <property type="entry name" value="ZINC_FINGER_C2H2_1"/>
    <property type="match status" value="1"/>
</dbReference>
<gene>
    <name evidence="10" type="ORF">COEREDRAFT_24269</name>
</gene>
<dbReference type="GO" id="GO:0000122">
    <property type="term" value="P:negative regulation of transcription by RNA polymerase II"/>
    <property type="evidence" value="ECO:0007669"/>
    <property type="project" value="UniProtKB-ARBA"/>
</dbReference>
<feature type="domain" description="C2H2-type" evidence="9">
    <location>
        <begin position="6"/>
        <end position="35"/>
    </location>
</feature>
<dbReference type="GO" id="GO:0000981">
    <property type="term" value="F:DNA-binding transcription factor activity, RNA polymerase II-specific"/>
    <property type="evidence" value="ECO:0007669"/>
    <property type="project" value="TreeGrafter"/>
</dbReference>
<keyword evidence="7" id="KW-0539">Nucleus</keyword>
<evidence type="ECO:0000256" key="8">
    <source>
        <dbReference type="PROSITE-ProRule" id="PRU00042"/>
    </source>
</evidence>
<keyword evidence="4" id="KW-0677">Repeat</keyword>
<reference evidence="10 11" key="1">
    <citation type="journal article" date="2015" name="Genome Biol. Evol.">
        <title>Phylogenomic analyses indicate that early fungi evolved digesting cell walls of algal ancestors of land plants.</title>
        <authorList>
            <person name="Chang Y."/>
            <person name="Wang S."/>
            <person name="Sekimoto S."/>
            <person name="Aerts A.L."/>
            <person name="Choi C."/>
            <person name="Clum A."/>
            <person name="LaButti K.M."/>
            <person name="Lindquist E.A."/>
            <person name="Yee Ngan C."/>
            <person name="Ohm R.A."/>
            <person name="Salamov A.A."/>
            <person name="Grigoriev I.V."/>
            <person name="Spatafora J.W."/>
            <person name="Berbee M.L."/>
        </authorList>
    </citation>
    <scope>NUCLEOTIDE SEQUENCE [LARGE SCALE GENOMIC DNA]</scope>
    <source>
        <strain evidence="10 11">NRRL 1564</strain>
    </source>
</reference>
<keyword evidence="6" id="KW-0862">Zinc</keyword>
<dbReference type="GO" id="GO:0060258">
    <property type="term" value="P:negative regulation of filamentous growth"/>
    <property type="evidence" value="ECO:0007669"/>
    <property type="project" value="UniProtKB-ARBA"/>
</dbReference>
<accession>A0A2G5B2W8</accession>
<dbReference type="FunFam" id="3.30.160.60:FF:001382">
    <property type="entry name" value="Transcriptional repressor"/>
    <property type="match status" value="1"/>
</dbReference>
<dbReference type="AlphaFoldDB" id="A0A2G5B2W8"/>
<dbReference type="PANTHER" id="PTHR14003">
    <property type="entry name" value="TRANSCRIPTIONAL REPRESSOR PROTEIN YY"/>
    <property type="match status" value="1"/>
</dbReference>
<dbReference type="SMART" id="SM00355">
    <property type="entry name" value="ZnF_C2H2"/>
    <property type="match status" value="1"/>
</dbReference>
<evidence type="ECO:0000256" key="4">
    <source>
        <dbReference type="ARBA" id="ARBA00022737"/>
    </source>
</evidence>
<dbReference type="GO" id="GO:0000978">
    <property type="term" value="F:RNA polymerase II cis-regulatory region sequence-specific DNA binding"/>
    <property type="evidence" value="ECO:0007669"/>
    <property type="project" value="TreeGrafter"/>
</dbReference>
<evidence type="ECO:0000256" key="3">
    <source>
        <dbReference type="ARBA" id="ARBA00022723"/>
    </source>
</evidence>
<dbReference type="Proteomes" id="UP000242474">
    <property type="component" value="Unassembled WGS sequence"/>
</dbReference>
<dbReference type="GO" id="GO:0031519">
    <property type="term" value="C:PcG protein complex"/>
    <property type="evidence" value="ECO:0007669"/>
    <property type="project" value="TreeGrafter"/>
</dbReference>
<organism evidence="10 11">
    <name type="scientific">Coemansia reversa (strain ATCC 12441 / NRRL 1564)</name>
    <dbReference type="NCBI Taxonomy" id="763665"/>
    <lineage>
        <taxon>Eukaryota</taxon>
        <taxon>Fungi</taxon>
        <taxon>Fungi incertae sedis</taxon>
        <taxon>Zoopagomycota</taxon>
        <taxon>Kickxellomycotina</taxon>
        <taxon>Kickxellomycetes</taxon>
        <taxon>Kickxellales</taxon>
        <taxon>Kickxellaceae</taxon>
        <taxon>Coemansia</taxon>
    </lineage>
</organism>